<keyword evidence="2 5" id="KW-0812">Transmembrane</keyword>
<evidence type="ECO:0000256" key="2">
    <source>
        <dbReference type="ARBA" id="ARBA00022692"/>
    </source>
</evidence>
<dbReference type="EMBL" id="MAVT02001752">
    <property type="protein sequence ID" value="POS70194.1"/>
    <property type="molecule type" value="Genomic_DNA"/>
</dbReference>
<dbReference type="CDD" id="cd13965">
    <property type="entry name" value="PT_UbiA_3"/>
    <property type="match status" value="1"/>
</dbReference>
<comment type="subcellular location">
    <subcellularLocation>
        <location evidence="1">Membrane</location>
        <topology evidence="1">Multi-pass membrane protein</topology>
    </subcellularLocation>
</comment>
<comment type="caution">
    <text evidence="6">The sequence shown here is derived from an EMBL/GenBank/DDBJ whole genome shotgun (WGS) entry which is preliminary data.</text>
</comment>
<dbReference type="InterPro" id="IPR050475">
    <property type="entry name" value="Prenyltransferase_related"/>
</dbReference>
<evidence type="ECO:0000313" key="6">
    <source>
        <dbReference type="EMBL" id="POS70194.1"/>
    </source>
</evidence>
<feature type="transmembrane region" description="Helical" evidence="5">
    <location>
        <begin position="226"/>
        <end position="244"/>
    </location>
</feature>
<dbReference type="PANTHER" id="PTHR42723">
    <property type="entry name" value="CHLOROPHYLL SYNTHASE"/>
    <property type="match status" value="1"/>
</dbReference>
<dbReference type="OrthoDB" id="434972at2759"/>
<name>A0A2P5HIX2_DIAHE</name>
<keyword evidence="4 5" id="KW-0472">Membrane</keyword>
<dbReference type="GO" id="GO:0016765">
    <property type="term" value="F:transferase activity, transferring alkyl or aryl (other than methyl) groups"/>
    <property type="evidence" value="ECO:0007669"/>
    <property type="project" value="InterPro"/>
</dbReference>
<dbReference type="Proteomes" id="UP000094444">
    <property type="component" value="Unassembled WGS sequence"/>
</dbReference>
<feature type="transmembrane region" description="Helical" evidence="5">
    <location>
        <begin position="85"/>
        <end position="115"/>
    </location>
</feature>
<evidence type="ECO:0000256" key="3">
    <source>
        <dbReference type="ARBA" id="ARBA00022989"/>
    </source>
</evidence>
<dbReference type="PANTHER" id="PTHR42723:SF1">
    <property type="entry name" value="CHLOROPHYLL SYNTHASE, CHLOROPLASTIC"/>
    <property type="match status" value="1"/>
</dbReference>
<organism evidence="6 7">
    <name type="scientific">Diaporthe helianthi</name>
    <dbReference type="NCBI Taxonomy" id="158607"/>
    <lineage>
        <taxon>Eukaryota</taxon>
        <taxon>Fungi</taxon>
        <taxon>Dikarya</taxon>
        <taxon>Ascomycota</taxon>
        <taxon>Pezizomycotina</taxon>
        <taxon>Sordariomycetes</taxon>
        <taxon>Sordariomycetidae</taxon>
        <taxon>Diaporthales</taxon>
        <taxon>Diaporthaceae</taxon>
        <taxon>Diaporthe</taxon>
    </lineage>
</organism>
<reference evidence="6" key="1">
    <citation type="submission" date="2017-09" db="EMBL/GenBank/DDBJ databases">
        <title>Polyketide synthases of a Diaporthe helianthi virulent isolate.</title>
        <authorList>
            <person name="Baroncelli R."/>
        </authorList>
    </citation>
    <scope>NUCLEOTIDE SEQUENCE [LARGE SCALE GENOMIC DNA]</scope>
    <source>
        <strain evidence="6">7/96</strain>
    </source>
</reference>
<evidence type="ECO:0000256" key="1">
    <source>
        <dbReference type="ARBA" id="ARBA00004141"/>
    </source>
</evidence>
<gene>
    <name evidence="6" type="ORF">DHEL01_v211417</name>
</gene>
<keyword evidence="7" id="KW-1185">Reference proteome</keyword>
<feature type="transmembrane region" description="Helical" evidence="5">
    <location>
        <begin position="256"/>
        <end position="273"/>
    </location>
</feature>
<dbReference type="Pfam" id="PF01040">
    <property type="entry name" value="UbiA"/>
    <property type="match status" value="1"/>
</dbReference>
<evidence type="ECO:0000256" key="5">
    <source>
        <dbReference type="SAM" id="Phobius"/>
    </source>
</evidence>
<evidence type="ECO:0000256" key="4">
    <source>
        <dbReference type="ARBA" id="ARBA00023136"/>
    </source>
</evidence>
<evidence type="ECO:0000313" key="7">
    <source>
        <dbReference type="Proteomes" id="UP000094444"/>
    </source>
</evidence>
<dbReference type="InterPro" id="IPR000537">
    <property type="entry name" value="UbiA_prenyltransferase"/>
</dbReference>
<dbReference type="GO" id="GO:0016020">
    <property type="term" value="C:membrane"/>
    <property type="evidence" value="ECO:0007669"/>
    <property type="project" value="UniProtKB-SubCell"/>
</dbReference>
<feature type="transmembrane region" description="Helical" evidence="5">
    <location>
        <begin position="198"/>
        <end position="220"/>
    </location>
</feature>
<sequence length="277" mass="30248">MGWLFGALNASAASRISLGLGPPISIIGILKSSPAMLLWSWSNLLLFNLHNQRHASAVAEDSVNKPWRPMPAGRLSSREATLAMYFTYLVVLAISLEFGGLLPCVFEAFFCLWYNEWGGASDPYLKNILNGLGFACFFAGPLEVATGHSVLSGDQQTFQWLLLLAGAITTTAHAQDFRDMEGDSATNRKTVPLLIGDLNARLVLAGGVAGWTVLACWFWGVGLAEWRVGSVSWVAGTIVAGRFFRDRTRAGDRLSWKLFPAWLLGLFVLPMQLTGKH</sequence>
<proteinExistence type="predicted"/>
<keyword evidence="3 5" id="KW-1133">Transmembrane helix</keyword>
<protein>
    <submittedName>
        <fullName evidence="6">UbiA prenyltransferase</fullName>
    </submittedName>
</protein>
<dbReference type="AlphaFoldDB" id="A0A2P5HIX2"/>
<dbReference type="InParanoid" id="A0A2P5HIX2"/>
<accession>A0A2P5HIX2</accession>